<keyword evidence="7 8" id="KW-0472">Membrane</keyword>
<keyword evidence="2" id="KW-0813">Transport</keyword>
<feature type="transmembrane region" description="Helical" evidence="8">
    <location>
        <begin position="177"/>
        <end position="198"/>
    </location>
</feature>
<name>A0ABS4SWU7_9PROT</name>
<proteinExistence type="predicted"/>
<accession>A0ABS4SWU7</accession>
<dbReference type="Gene3D" id="1.10.3720.10">
    <property type="entry name" value="MetI-like"/>
    <property type="match status" value="2"/>
</dbReference>
<feature type="transmembrane region" description="Helical" evidence="8">
    <location>
        <begin position="56"/>
        <end position="77"/>
    </location>
</feature>
<feature type="transmembrane region" description="Helical" evidence="8">
    <location>
        <begin position="89"/>
        <end position="111"/>
    </location>
</feature>
<dbReference type="PANTHER" id="PTHR30614:SF0">
    <property type="entry name" value="L-CYSTINE TRANSPORT SYSTEM PERMEASE PROTEIN TCYL"/>
    <property type="match status" value="1"/>
</dbReference>
<dbReference type="NCBIfam" id="TIGR01726">
    <property type="entry name" value="HEQRo_perm_3TM"/>
    <property type="match status" value="1"/>
</dbReference>
<dbReference type="Proteomes" id="UP000781958">
    <property type="component" value="Unassembled WGS sequence"/>
</dbReference>
<keyword evidence="6 8" id="KW-1133">Transmembrane helix</keyword>
<sequence>MEPLETARALVAWTPFLAGGFVWNIVISLTAMAIGTALGSVLAVMRTAARPVLVRASLALTAFTRNVPTFVVLFYLAFVIPVEFEIDNIVYPFPAWVKASIALAIAVVGFVSDNLSTAIRAWRGGNRGAALLFIPGWTSYFVIIVMASSTASVIGVGEIVSRCNTVIGATGRNGLMLWVYLYAMTWFFLFCFPLNLLMARARRRLQTRIASPVKATDVAAAKATDTD</sequence>
<evidence type="ECO:0000256" key="5">
    <source>
        <dbReference type="ARBA" id="ARBA00022970"/>
    </source>
</evidence>
<keyword evidence="3" id="KW-1003">Cell membrane</keyword>
<evidence type="ECO:0000256" key="7">
    <source>
        <dbReference type="ARBA" id="ARBA00023136"/>
    </source>
</evidence>
<evidence type="ECO:0000256" key="8">
    <source>
        <dbReference type="SAM" id="Phobius"/>
    </source>
</evidence>
<keyword evidence="4 8" id="KW-0812">Transmembrane</keyword>
<evidence type="ECO:0000256" key="6">
    <source>
        <dbReference type="ARBA" id="ARBA00022989"/>
    </source>
</evidence>
<evidence type="ECO:0000256" key="1">
    <source>
        <dbReference type="ARBA" id="ARBA00004429"/>
    </source>
</evidence>
<evidence type="ECO:0000256" key="2">
    <source>
        <dbReference type="ARBA" id="ARBA00022448"/>
    </source>
</evidence>
<comment type="subcellular location">
    <subcellularLocation>
        <location evidence="1">Cell inner membrane</location>
        <topology evidence="1">Multi-pass membrane protein</topology>
    </subcellularLocation>
</comment>
<gene>
    <name evidence="9" type="ORF">J2851_006834</name>
</gene>
<organism evidence="9 10">
    <name type="scientific">Azospirillum rugosum</name>
    <dbReference type="NCBI Taxonomy" id="416170"/>
    <lineage>
        <taxon>Bacteria</taxon>
        <taxon>Pseudomonadati</taxon>
        <taxon>Pseudomonadota</taxon>
        <taxon>Alphaproteobacteria</taxon>
        <taxon>Rhodospirillales</taxon>
        <taxon>Azospirillaceae</taxon>
        <taxon>Azospirillum</taxon>
    </lineage>
</organism>
<dbReference type="RefSeq" id="WP_209773103.1">
    <property type="nucleotide sequence ID" value="NZ_JAGINP010000038.1"/>
</dbReference>
<dbReference type="EMBL" id="JAGINP010000038">
    <property type="protein sequence ID" value="MBP2297015.1"/>
    <property type="molecule type" value="Genomic_DNA"/>
</dbReference>
<dbReference type="InterPro" id="IPR043429">
    <property type="entry name" value="ArtM/GltK/GlnP/TcyL/YhdX-like"/>
</dbReference>
<keyword evidence="10" id="KW-1185">Reference proteome</keyword>
<reference evidence="9 10" key="1">
    <citation type="submission" date="2021-03" db="EMBL/GenBank/DDBJ databases">
        <title>Genomic Encyclopedia of Type Strains, Phase III (KMG-III): the genomes of soil and plant-associated and newly described type strains.</title>
        <authorList>
            <person name="Whitman W."/>
        </authorList>
    </citation>
    <scope>NUCLEOTIDE SEQUENCE [LARGE SCALE GENOMIC DNA]</scope>
    <source>
        <strain evidence="9 10">IMMIB AFH-6</strain>
    </source>
</reference>
<dbReference type="InterPro" id="IPR035906">
    <property type="entry name" value="MetI-like_sf"/>
</dbReference>
<evidence type="ECO:0000313" key="10">
    <source>
        <dbReference type="Proteomes" id="UP000781958"/>
    </source>
</evidence>
<evidence type="ECO:0000313" key="9">
    <source>
        <dbReference type="EMBL" id="MBP2297015.1"/>
    </source>
</evidence>
<dbReference type="SUPFAM" id="SSF161098">
    <property type="entry name" value="MetI-like"/>
    <property type="match status" value="1"/>
</dbReference>
<protein>
    <submittedName>
        <fullName evidence="9">Polar amino acid transport system permease protein</fullName>
    </submittedName>
</protein>
<dbReference type="InterPro" id="IPR010065">
    <property type="entry name" value="AA_ABC_transptr_permease_3TM"/>
</dbReference>
<feature type="transmembrane region" description="Helical" evidence="8">
    <location>
        <begin position="132"/>
        <end position="157"/>
    </location>
</feature>
<evidence type="ECO:0000256" key="4">
    <source>
        <dbReference type="ARBA" id="ARBA00022692"/>
    </source>
</evidence>
<comment type="caution">
    <text evidence="9">The sequence shown here is derived from an EMBL/GenBank/DDBJ whole genome shotgun (WGS) entry which is preliminary data.</text>
</comment>
<evidence type="ECO:0000256" key="3">
    <source>
        <dbReference type="ARBA" id="ARBA00022475"/>
    </source>
</evidence>
<dbReference type="PANTHER" id="PTHR30614">
    <property type="entry name" value="MEMBRANE COMPONENT OF AMINO ACID ABC TRANSPORTER"/>
    <property type="match status" value="1"/>
</dbReference>
<keyword evidence="5" id="KW-0029">Amino-acid transport</keyword>
<feature type="transmembrane region" description="Helical" evidence="8">
    <location>
        <begin position="20"/>
        <end position="44"/>
    </location>
</feature>